<evidence type="ECO:0000259" key="2">
    <source>
        <dbReference type="Pfam" id="PF00582"/>
    </source>
</evidence>
<proteinExistence type="predicted"/>
<accession>A0AAU8JP70</accession>
<feature type="region of interest" description="Disordered" evidence="1">
    <location>
        <begin position="75"/>
        <end position="97"/>
    </location>
</feature>
<feature type="domain" description="UspA" evidence="2">
    <location>
        <begin position="5"/>
        <end position="80"/>
    </location>
</feature>
<dbReference type="RefSeq" id="WP_354637278.1">
    <property type="nucleotide sequence ID" value="NZ_CP159872.1"/>
</dbReference>
<dbReference type="InterPro" id="IPR006016">
    <property type="entry name" value="UspA"/>
</dbReference>
<dbReference type="Gene3D" id="3.40.50.620">
    <property type="entry name" value="HUPs"/>
    <property type="match status" value="1"/>
</dbReference>
<dbReference type="Pfam" id="PF00582">
    <property type="entry name" value="Usp"/>
    <property type="match status" value="1"/>
</dbReference>
<dbReference type="InterPro" id="IPR014729">
    <property type="entry name" value="Rossmann-like_a/b/a_fold"/>
</dbReference>
<dbReference type="AlphaFoldDB" id="A0AAU8JP70"/>
<sequence length="97" mass="10980">MQPEIIVGLDGTPESMSAAHWAARQAKRHGFALHLLHVWITTPGTTVESPDMPLETVTAQRLLEDTEADLREQYRSHGVERRSHAASRTRVIRTSRR</sequence>
<reference evidence="3" key="1">
    <citation type="submission" date="2024-06" db="EMBL/GenBank/DDBJ databases">
        <title>The genome sequences of Kitasatospora sp. strain HUAS MG31.</title>
        <authorList>
            <person name="Mo P."/>
        </authorList>
    </citation>
    <scope>NUCLEOTIDE SEQUENCE</scope>
    <source>
        <strain evidence="3">HUAS MG31</strain>
    </source>
</reference>
<dbReference type="KEGG" id="kcm:ABWK59_00975"/>
<gene>
    <name evidence="3" type="ORF">ABWK59_00975</name>
</gene>
<dbReference type="EMBL" id="CP159872">
    <property type="protein sequence ID" value="XCM77617.1"/>
    <property type="molecule type" value="Genomic_DNA"/>
</dbReference>
<organism evidence="3">
    <name type="scientific">Kitasatospora camelliae</name>
    <dbReference type="NCBI Taxonomy" id="3156397"/>
    <lineage>
        <taxon>Bacteria</taxon>
        <taxon>Bacillati</taxon>
        <taxon>Actinomycetota</taxon>
        <taxon>Actinomycetes</taxon>
        <taxon>Kitasatosporales</taxon>
        <taxon>Streptomycetaceae</taxon>
        <taxon>Kitasatospora</taxon>
    </lineage>
</organism>
<protein>
    <submittedName>
        <fullName evidence="3">Universal stress protein</fullName>
    </submittedName>
</protein>
<name>A0AAU8JP70_9ACTN</name>
<feature type="compositionally biased region" description="Basic residues" evidence="1">
    <location>
        <begin position="84"/>
        <end position="97"/>
    </location>
</feature>
<evidence type="ECO:0000256" key="1">
    <source>
        <dbReference type="SAM" id="MobiDB-lite"/>
    </source>
</evidence>
<evidence type="ECO:0000313" key="3">
    <source>
        <dbReference type="EMBL" id="XCM77617.1"/>
    </source>
</evidence>
<dbReference type="SUPFAM" id="SSF52402">
    <property type="entry name" value="Adenine nucleotide alpha hydrolases-like"/>
    <property type="match status" value="1"/>
</dbReference>